<feature type="transmembrane region" description="Helical" evidence="1">
    <location>
        <begin position="107"/>
        <end position="125"/>
    </location>
</feature>
<sequence length="152" mass="17652">MLSITTVSLSLYRVITFVQSHENEPIDNHTPEDVSRIAQSLYITHAYLLLVYLYYFIISLLLIIGIHMNKPIFMKTYFNSGLFLLILALATVVVSTVFLHFGATITLLMWCVIIFYCLLVVRSAFIEMEEQNKPRDFEMQNLYITHRAPLLL</sequence>
<reference evidence="3" key="1">
    <citation type="submission" date="2025-08" db="UniProtKB">
        <authorList>
            <consortium name="RefSeq"/>
        </authorList>
    </citation>
    <scope>IDENTIFICATION</scope>
</reference>
<proteinExistence type="predicted"/>
<accession>A0ABM3LSZ4</accession>
<evidence type="ECO:0000313" key="2">
    <source>
        <dbReference type="Proteomes" id="UP001652582"/>
    </source>
</evidence>
<feature type="transmembrane region" description="Helical" evidence="1">
    <location>
        <begin position="77"/>
        <end position="101"/>
    </location>
</feature>
<dbReference type="GeneID" id="128198855"/>
<keyword evidence="1" id="KW-1133">Transmembrane helix</keyword>
<protein>
    <submittedName>
        <fullName evidence="3">Uncharacterized protein LOC128198855</fullName>
    </submittedName>
</protein>
<evidence type="ECO:0000256" key="1">
    <source>
        <dbReference type="SAM" id="Phobius"/>
    </source>
</evidence>
<organism evidence="2 3">
    <name type="scientific">Bicyclus anynana</name>
    <name type="common">Squinting bush brown butterfly</name>
    <dbReference type="NCBI Taxonomy" id="110368"/>
    <lineage>
        <taxon>Eukaryota</taxon>
        <taxon>Metazoa</taxon>
        <taxon>Ecdysozoa</taxon>
        <taxon>Arthropoda</taxon>
        <taxon>Hexapoda</taxon>
        <taxon>Insecta</taxon>
        <taxon>Pterygota</taxon>
        <taxon>Neoptera</taxon>
        <taxon>Endopterygota</taxon>
        <taxon>Lepidoptera</taxon>
        <taxon>Glossata</taxon>
        <taxon>Ditrysia</taxon>
        <taxon>Papilionoidea</taxon>
        <taxon>Nymphalidae</taxon>
        <taxon>Satyrinae</taxon>
        <taxon>Satyrini</taxon>
        <taxon>Mycalesina</taxon>
        <taxon>Bicyclus</taxon>
    </lineage>
</organism>
<feature type="transmembrane region" description="Helical" evidence="1">
    <location>
        <begin position="44"/>
        <end position="65"/>
    </location>
</feature>
<gene>
    <name evidence="3" type="primary">LOC128198855</name>
</gene>
<name>A0ABM3LSZ4_BICAN</name>
<dbReference type="Proteomes" id="UP001652582">
    <property type="component" value="Chromosome 16"/>
</dbReference>
<evidence type="ECO:0000313" key="3">
    <source>
        <dbReference type="RefSeq" id="XP_052742192.1"/>
    </source>
</evidence>
<keyword evidence="1" id="KW-0472">Membrane</keyword>
<keyword evidence="1" id="KW-0812">Transmembrane</keyword>
<keyword evidence="2" id="KW-1185">Reference proteome</keyword>
<dbReference type="RefSeq" id="XP_052742192.1">
    <property type="nucleotide sequence ID" value="XM_052886232.1"/>
</dbReference>